<keyword evidence="2" id="KW-0808">Transferase</keyword>
<dbReference type="CDD" id="cd04301">
    <property type="entry name" value="NAT_SF"/>
    <property type="match status" value="1"/>
</dbReference>
<protein>
    <submittedName>
        <fullName evidence="2">Predicted N-acyltransferase, GNAT family</fullName>
    </submittedName>
</protein>
<keyword evidence="3" id="KW-1185">Reference proteome</keyword>
<dbReference type="RefSeq" id="WP_072778281.1">
    <property type="nucleotide sequence ID" value="NZ_FQXC01000003.1"/>
</dbReference>
<name>A0A1M5US30_9RHOB</name>
<dbReference type="Gene3D" id="3.40.630.30">
    <property type="match status" value="1"/>
</dbReference>
<reference evidence="2 3" key="1">
    <citation type="submission" date="2016-11" db="EMBL/GenBank/DDBJ databases">
        <authorList>
            <person name="Jaros S."/>
            <person name="Januszkiewicz K."/>
            <person name="Wedrychowicz H."/>
        </authorList>
    </citation>
    <scope>NUCLEOTIDE SEQUENCE [LARGE SCALE GENOMIC DNA]</scope>
    <source>
        <strain evidence="2 3">DSM 29431</strain>
    </source>
</reference>
<dbReference type="PANTHER" id="PTHR13355:SF11">
    <property type="entry name" value="GLUCOSAMINE 6-PHOSPHATE N-ACETYLTRANSFERASE"/>
    <property type="match status" value="1"/>
</dbReference>
<evidence type="ECO:0000313" key="2">
    <source>
        <dbReference type="EMBL" id="SHH65720.1"/>
    </source>
</evidence>
<gene>
    <name evidence="2" type="ORF">SAMN05443551_2772</name>
</gene>
<dbReference type="PROSITE" id="PS51186">
    <property type="entry name" value="GNAT"/>
    <property type="match status" value="1"/>
</dbReference>
<dbReference type="SUPFAM" id="SSF55729">
    <property type="entry name" value="Acyl-CoA N-acyltransferases (Nat)"/>
    <property type="match status" value="1"/>
</dbReference>
<keyword evidence="2" id="KW-0012">Acyltransferase</keyword>
<dbReference type="PANTHER" id="PTHR13355">
    <property type="entry name" value="GLUCOSAMINE 6-PHOSPHATE N-ACETYLTRANSFERASE"/>
    <property type="match status" value="1"/>
</dbReference>
<sequence length="142" mass="15499">MTVEITQVDDLTDCLALRHTVFVEEQNVPLELEQDEFDATAIHLLARVDGVPTGTARIVVMDGTGKIGRVCVLKPARGTGLGAALIREALDILKDTQGVTRAVLGARTDALGFYERFGFTAYGEVFDDAGIDHQMMELRFDT</sequence>
<proteinExistence type="predicted"/>
<evidence type="ECO:0000313" key="3">
    <source>
        <dbReference type="Proteomes" id="UP000184221"/>
    </source>
</evidence>
<dbReference type="STRING" id="996342.SAMN05443551_2772"/>
<dbReference type="Pfam" id="PF13673">
    <property type="entry name" value="Acetyltransf_10"/>
    <property type="match status" value="1"/>
</dbReference>
<dbReference type="EMBL" id="FQXC01000003">
    <property type="protein sequence ID" value="SHH65720.1"/>
    <property type="molecule type" value="Genomic_DNA"/>
</dbReference>
<dbReference type="GO" id="GO:0004343">
    <property type="term" value="F:glucosamine 6-phosphate N-acetyltransferase activity"/>
    <property type="evidence" value="ECO:0007669"/>
    <property type="project" value="TreeGrafter"/>
</dbReference>
<feature type="domain" description="N-acetyltransferase" evidence="1">
    <location>
        <begin position="1"/>
        <end position="141"/>
    </location>
</feature>
<dbReference type="AlphaFoldDB" id="A0A1M5US30"/>
<dbReference type="OrthoDB" id="9796171at2"/>
<organism evidence="2 3">
    <name type="scientific">Marivita hallyeonensis</name>
    <dbReference type="NCBI Taxonomy" id="996342"/>
    <lineage>
        <taxon>Bacteria</taxon>
        <taxon>Pseudomonadati</taxon>
        <taxon>Pseudomonadota</taxon>
        <taxon>Alphaproteobacteria</taxon>
        <taxon>Rhodobacterales</taxon>
        <taxon>Roseobacteraceae</taxon>
        <taxon>Marivita</taxon>
    </lineage>
</organism>
<dbReference type="Proteomes" id="UP000184221">
    <property type="component" value="Unassembled WGS sequence"/>
</dbReference>
<dbReference type="InterPro" id="IPR000182">
    <property type="entry name" value="GNAT_dom"/>
</dbReference>
<accession>A0A1M5US30</accession>
<evidence type="ECO:0000259" key="1">
    <source>
        <dbReference type="PROSITE" id="PS51186"/>
    </source>
</evidence>
<dbReference type="InterPro" id="IPR039143">
    <property type="entry name" value="GNPNAT1-like"/>
</dbReference>
<dbReference type="InterPro" id="IPR016181">
    <property type="entry name" value="Acyl_CoA_acyltransferase"/>
</dbReference>